<feature type="active site" description="Proton acceptor" evidence="8">
    <location>
        <position position="154"/>
    </location>
</feature>
<evidence type="ECO:0000256" key="6">
    <source>
        <dbReference type="ARBA" id="ARBA00022801"/>
    </source>
</evidence>
<keyword evidence="4 9" id="KW-0479">Metal-binding</keyword>
<evidence type="ECO:0000256" key="9">
    <source>
        <dbReference type="PIRSR" id="PIRSR640255-2"/>
    </source>
</evidence>
<dbReference type="GO" id="GO:0003676">
    <property type="term" value="F:nucleic acid binding"/>
    <property type="evidence" value="ECO:0007669"/>
    <property type="project" value="InterPro"/>
</dbReference>
<proteinExistence type="inferred from homology"/>
<dbReference type="GO" id="GO:0004521">
    <property type="term" value="F:RNA endonuclease activity"/>
    <property type="evidence" value="ECO:0007669"/>
    <property type="project" value="TreeGrafter"/>
</dbReference>
<dbReference type="GO" id="GO:0000014">
    <property type="term" value="F:single-stranded DNA endodeoxyribonuclease activity"/>
    <property type="evidence" value="ECO:0007669"/>
    <property type="project" value="TreeGrafter"/>
</dbReference>
<evidence type="ECO:0000259" key="12">
    <source>
        <dbReference type="SMART" id="SM00892"/>
    </source>
</evidence>
<accession>A0A6G1S8I9</accession>
<dbReference type="GO" id="GO:0005743">
    <property type="term" value="C:mitochondrial inner membrane"/>
    <property type="evidence" value="ECO:0007669"/>
    <property type="project" value="TreeGrafter"/>
</dbReference>
<keyword evidence="6 10" id="KW-0378">Hydrolase</keyword>
<dbReference type="InterPro" id="IPR001604">
    <property type="entry name" value="Endo_G_ENPP1-like_dom"/>
</dbReference>
<sequence>MANNIIKFCTAALAGSLIGVAYERWPHIKADLFTGVSADSSLVPPKIPYDDSFYRPGNKIINVDPKVSAENLVRSSRFGLPSKDNLRVFNDFVLSYDRRLRSPIWVLEHLHPGKLDLQNNVSRKHSKFQEDTAIHEYFRATLKDFKGSHLDRGHMAAAANHKMTQDDMDQTFVLSNISPQDQKLNSGAWERLESYVRWLAKGSKNLYVVSGPLYLPHKARDGNTYVTYRVIGNNMVSVPTHYFKVILTETKDDKLLMEAFLMPNDPKMTNDVKVDDYRVKISDLNIIERASGVIFFDALQRDQVEAPLSLPSSFKPRVYDDNKTRLPQPTPNDMTK</sequence>
<evidence type="ECO:0000256" key="8">
    <source>
        <dbReference type="PIRSR" id="PIRSR640255-1"/>
    </source>
</evidence>
<dbReference type="PANTHER" id="PTHR13966:SF5">
    <property type="entry name" value="ENDONUCLEASE G, MITOCHONDRIAL"/>
    <property type="match status" value="1"/>
</dbReference>
<dbReference type="Pfam" id="PF01223">
    <property type="entry name" value="Endonuclease_NS"/>
    <property type="match status" value="1"/>
</dbReference>
<keyword evidence="3 10" id="KW-0540">Nuclease</keyword>
<dbReference type="InterPro" id="IPR040255">
    <property type="entry name" value="Non-specific_endonuclease"/>
</dbReference>
<feature type="binding site" evidence="9">
    <location>
        <position position="185"/>
    </location>
    <ligand>
        <name>Mg(2+)</name>
        <dbReference type="ChEBI" id="CHEBI:18420"/>
        <note>catalytic</note>
    </ligand>
</feature>
<comment type="cofactor">
    <cofactor evidence="1 10">
        <name>Mg(2+)</name>
        <dbReference type="ChEBI" id="CHEBI:18420"/>
    </cofactor>
</comment>
<name>A0A6G1S8I9_9ACAR</name>
<keyword evidence="7" id="KW-0460">Magnesium</keyword>
<dbReference type="GO" id="GO:0046872">
    <property type="term" value="F:metal ion binding"/>
    <property type="evidence" value="ECO:0007669"/>
    <property type="project" value="UniProtKB-KW"/>
</dbReference>
<dbReference type="EMBL" id="GGYP01002055">
    <property type="protein sequence ID" value="MDE46826.1"/>
    <property type="molecule type" value="Transcribed_RNA"/>
</dbReference>
<evidence type="ECO:0000256" key="7">
    <source>
        <dbReference type="ARBA" id="ARBA00022842"/>
    </source>
</evidence>
<dbReference type="SUPFAM" id="SSF54060">
    <property type="entry name" value="His-Me finger endonucleases"/>
    <property type="match status" value="1"/>
</dbReference>
<feature type="domain" description="ENPP1-3/EXOG-like endonuclease/phosphodiesterase" evidence="11">
    <location>
        <begin position="89"/>
        <end position="302"/>
    </location>
</feature>
<evidence type="ECO:0000256" key="3">
    <source>
        <dbReference type="ARBA" id="ARBA00022722"/>
    </source>
</evidence>
<dbReference type="AlphaFoldDB" id="A0A6G1S8I9"/>
<dbReference type="SMART" id="SM00477">
    <property type="entry name" value="NUC"/>
    <property type="match status" value="1"/>
</dbReference>
<evidence type="ECO:0000256" key="10">
    <source>
        <dbReference type="RuleBase" id="RU366055"/>
    </source>
</evidence>
<dbReference type="PANTHER" id="PTHR13966">
    <property type="entry name" value="ENDONUCLEASE RELATED"/>
    <property type="match status" value="1"/>
</dbReference>
<dbReference type="SMART" id="SM00892">
    <property type="entry name" value="Endonuclease_NS"/>
    <property type="match status" value="1"/>
</dbReference>
<evidence type="ECO:0000313" key="13">
    <source>
        <dbReference type="EMBL" id="MDE46826.1"/>
    </source>
</evidence>
<protein>
    <recommendedName>
        <fullName evidence="10">Endonuclease</fullName>
        <ecNumber evidence="10">3.1.30.-</ecNumber>
    </recommendedName>
</protein>
<organism evidence="13">
    <name type="scientific">Aceria tosichella</name>
    <name type="common">wheat curl mite</name>
    <dbReference type="NCBI Taxonomy" id="561515"/>
    <lineage>
        <taxon>Eukaryota</taxon>
        <taxon>Metazoa</taxon>
        <taxon>Ecdysozoa</taxon>
        <taxon>Arthropoda</taxon>
        <taxon>Chelicerata</taxon>
        <taxon>Arachnida</taxon>
        <taxon>Acari</taxon>
        <taxon>Acariformes</taxon>
        <taxon>Trombidiformes</taxon>
        <taxon>Prostigmata</taxon>
        <taxon>Eupodina</taxon>
        <taxon>Eriophyoidea</taxon>
        <taxon>Eriophyidae</taxon>
        <taxon>Eriophyinae</taxon>
        <taxon>Aceriini</taxon>
        <taxon>Aceria</taxon>
    </lineage>
</organism>
<evidence type="ECO:0000256" key="5">
    <source>
        <dbReference type="ARBA" id="ARBA00022759"/>
    </source>
</evidence>
<evidence type="ECO:0000256" key="1">
    <source>
        <dbReference type="ARBA" id="ARBA00001946"/>
    </source>
</evidence>
<dbReference type="PROSITE" id="PS01070">
    <property type="entry name" value="NUCLEASE_NON_SPEC"/>
    <property type="match status" value="1"/>
</dbReference>
<dbReference type="GO" id="GO:0006309">
    <property type="term" value="P:apoptotic DNA fragmentation"/>
    <property type="evidence" value="ECO:0007669"/>
    <property type="project" value="TreeGrafter"/>
</dbReference>
<dbReference type="GO" id="GO:0005634">
    <property type="term" value="C:nucleus"/>
    <property type="evidence" value="ECO:0007669"/>
    <property type="project" value="TreeGrafter"/>
</dbReference>
<dbReference type="EC" id="3.1.30.-" evidence="10"/>
<comment type="similarity">
    <text evidence="2 10">Belongs to the DNA/RNA non-specific endonuclease family.</text>
</comment>
<keyword evidence="5 10" id="KW-0255">Endonuclease</keyword>
<dbReference type="Gene3D" id="3.40.570.10">
    <property type="entry name" value="Extracellular Endonuclease, subunit A"/>
    <property type="match status" value="1"/>
</dbReference>
<reference evidence="13" key="1">
    <citation type="submission" date="2018-10" db="EMBL/GenBank/DDBJ databases">
        <title>Transcriptome assembly of Aceria tosichella (Wheat curl mite) Type 2.</title>
        <authorList>
            <person name="Scully E.D."/>
            <person name="Geib S.M."/>
            <person name="Palmer N.A."/>
            <person name="Gupta A.K."/>
            <person name="Sarath G."/>
            <person name="Tatineni S."/>
        </authorList>
    </citation>
    <scope>NUCLEOTIDE SEQUENCE</scope>
    <source>
        <strain evidence="13">LincolnNE</strain>
    </source>
</reference>
<dbReference type="InterPro" id="IPR044929">
    <property type="entry name" value="DNA/RNA_non-sp_Endonuclease_sf"/>
</dbReference>
<dbReference type="InterPro" id="IPR018524">
    <property type="entry name" value="DNA/RNA_endonuclease_AS"/>
</dbReference>
<dbReference type="CDD" id="cd00091">
    <property type="entry name" value="NUC"/>
    <property type="match status" value="1"/>
</dbReference>
<dbReference type="InterPro" id="IPR044925">
    <property type="entry name" value="His-Me_finger_sf"/>
</dbReference>
<feature type="domain" description="DNA/RNA non-specific endonuclease/pyrophosphatase/phosphodiesterase" evidence="12">
    <location>
        <begin position="88"/>
        <end position="302"/>
    </location>
</feature>
<dbReference type="InterPro" id="IPR020821">
    <property type="entry name" value="ENPP1-3/EXOG-like_nuc-like"/>
</dbReference>
<evidence type="ECO:0000256" key="2">
    <source>
        <dbReference type="ARBA" id="ARBA00010052"/>
    </source>
</evidence>
<gene>
    <name evidence="13" type="primary">Endog</name>
    <name evidence="13" type="ORF">g.20586</name>
</gene>
<evidence type="ECO:0000256" key="4">
    <source>
        <dbReference type="ARBA" id="ARBA00022723"/>
    </source>
</evidence>
<evidence type="ECO:0000259" key="11">
    <source>
        <dbReference type="SMART" id="SM00477"/>
    </source>
</evidence>